<comment type="caution">
    <text evidence="2">The sequence shown here is derived from an EMBL/GenBank/DDBJ whole genome shotgun (WGS) entry which is preliminary data.</text>
</comment>
<keyword evidence="3" id="KW-1185">Reference proteome</keyword>
<reference evidence="2 3" key="1">
    <citation type="submission" date="2017-05" db="EMBL/GenBank/DDBJ databases">
        <title>The Genome Sequence of Enterococcus sp. 10A9_DIV0425.</title>
        <authorList>
            <consortium name="The Broad Institute Genomics Platform"/>
            <consortium name="The Broad Institute Genomic Center for Infectious Diseases"/>
            <person name="Earl A."/>
            <person name="Manson A."/>
            <person name="Schwartman J."/>
            <person name="Gilmore M."/>
            <person name="Abouelleil A."/>
            <person name="Cao P."/>
            <person name="Chapman S."/>
            <person name="Cusick C."/>
            <person name="Shea T."/>
            <person name="Young S."/>
            <person name="Neafsey D."/>
            <person name="Nusbaum C."/>
            <person name="Birren B."/>
        </authorList>
    </citation>
    <scope>NUCLEOTIDE SEQUENCE [LARGE SCALE GENOMIC DNA]</scope>
    <source>
        <strain evidence="2 3">10A9_DIV0425</strain>
    </source>
</reference>
<dbReference type="AlphaFoldDB" id="A0A2C9XQ16"/>
<organism evidence="2 3">
    <name type="scientific">Candidatus Enterococcus wittei</name>
    <dbReference type="NCBI Taxonomy" id="1987383"/>
    <lineage>
        <taxon>Bacteria</taxon>
        <taxon>Bacillati</taxon>
        <taxon>Bacillota</taxon>
        <taxon>Bacilli</taxon>
        <taxon>Lactobacillales</taxon>
        <taxon>Enterococcaceae</taxon>
        <taxon>Enterococcus</taxon>
    </lineage>
</organism>
<feature type="transmembrane region" description="Helical" evidence="1">
    <location>
        <begin position="44"/>
        <end position="64"/>
    </location>
</feature>
<sequence length="105" mass="11950">MKKVNSMLNYLMGILMLIAAYQSLIKYPEYGTKLLAITKDPTTYSPTLIVSTLTAAAKSATYFLHTTSNMFKRKKQRKQLLLVLSAALIIYFLPVLTQFFHSYFG</sequence>
<feature type="transmembrane region" description="Helical" evidence="1">
    <location>
        <begin position="80"/>
        <end position="100"/>
    </location>
</feature>
<protein>
    <submittedName>
        <fullName evidence="2">Uncharacterized protein</fullName>
    </submittedName>
</protein>
<keyword evidence="1" id="KW-1133">Transmembrane helix</keyword>
<accession>A0A2C9XQ16</accession>
<dbReference type="EMBL" id="NGMO01000001">
    <property type="protein sequence ID" value="OTP11807.1"/>
    <property type="molecule type" value="Genomic_DNA"/>
</dbReference>
<gene>
    <name evidence="2" type="ORF">A5844_000021</name>
</gene>
<evidence type="ECO:0000313" key="2">
    <source>
        <dbReference type="EMBL" id="OTP11807.1"/>
    </source>
</evidence>
<keyword evidence="1" id="KW-0812">Transmembrane</keyword>
<evidence type="ECO:0000256" key="1">
    <source>
        <dbReference type="SAM" id="Phobius"/>
    </source>
</evidence>
<proteinExistence type="predicted"/>
<keyword evidence="1" id="KW-0472">Membrane</keyword>
<dbReference type="Proteomes" id="UP000194933">
    <property type="component" value="Unassembled WGS sequence"/>
</dbReference>
<name>A0A2C9XQ16_9ENTE</name>
<feature type="transmembrane region" description="Helical" evidence="1">
    <location>
        <begin position="7"/>
        <end position="24"/>
    </location>
</feature>
<dbReference type="RefSeq" id="WP_086283045.1">
    <property type="nucleotide sequence ID" value="NZ_NGMO01000001.1"/>
</dbReference>
<evidence type="ECO:0000313" key="3">
    <source>
        <dbReference type="Proteomes" id="UP000194933"/>
    </source>
</evidence>